<protein>
    <recommendedName>
        <fullName evidence="8">BASS family transporter: sodium ion/bile acid</fullName>
    </recommendedName>
</protein>
<dbReference type="GO" id="GO:0009941">
    <property type="term" value="C:chloroplast envelope"/>
    <property type="evidence" value="ECO:0007669"/>
    <property type="project" value="UniProtKB-ARBA"/>
</dbReference>
<feature type="transmembrane region" description="Helical" evidence="6">
    <location>
        <begin position="140"/>
        <end position="161"/>
    </location>
</feature>
<keyword evidence="5 6" id="KW-0472">Membrane</keyword>
<dbReference type="InterPro" id="IPR004710">
    <property type="entry name" value="Bilac:Na_transpt"/>
</dbReference>
<evidence type="ECO:0000256" key="1">
    <source>
        <dbReference type="ARBA" id="ARBA00004141"/>
    </source>
</evidence>
<evidence type="ECO:0008006" key="8">
    <source>
        <dbReference type="Google" id="ProtNLM"/>
    </source>
</evidence>
<comment type="subcellular location">
    <subcellularLocation>
        <location evidence="1">Membrane</location>
        <topology evidence="1">Multi-pass membrane protein</topology>
    </subcellularLocation>
</comment>
<dbReference type="AlphaFoldDB" id="A0A7R9T131"/>
<feature type="transmembrane region" description="Helical" evidence="6">
    <location>
        <begin position="100"/>
        <end position="120"/>
    </location>
</feature>
<gene>
    <name evidence="7" type="ORF">OLUC0939_LOCUS2093</name>
</gene>
<evidence type="ECO:0000256" key="2">
    <source>
        <dbReference type="ARBA" id="ARBA00006528"/>
    </source>
</evidence>
<keyword evidence="3 6" id="KW-0812">Transmembrane</keyword>
<evidence type="ECO:0000256" key="4">
    <source>
        <dbReference type="ARBA" id="ARBA00022989"/>
    </source>
</evidence>
<accession>A0A7R9T131</accession>
<dbReference type="EMBL" id="HBDX01002434">
    <property type="protein sequence ID" value="CAD8221373.1"/>
    <property type="molecule type" value="Transcribed_RNA"/>
</dbReference>
<feature type="transmembrane region" description="Helical" evidence="6">
    <location>
        <begin position="202"/>
        <end position="222"/>
    </location>
</feature>
<dbReference type="Gene3D" id="1.20.1530.20">
    <property type="match status" value="1"/>
</dbReference>
<evidence type="ECO:0000256" key="3">
    <source>
        <dbReference type="ARBA" id="ARBA00022692"/>
    </source>
</evidence>
<feature type="transmembrane region" description="Helical" evidence="6">
    <location>
        <begin position="44"/>
        <end position="67"/>
    </location>
</feature>
<dbReference type="PANTHER" id="PTHR10361:SF28">
    <property type="entry name" value="P3 PROTEIN-RELATED"/>
    <property type="match status" value="1"/>
</dbReference>
<evidence type="ECO:0000256" key="6">
    <source>
        <dbReference type="SAM" id="Phobius"/>
    </source>
</evidence>
<dbReference type="Pfam" id="PF01758">
    <property type="entry name" value="SBF"/>
    <property type="match status" value="1"/>
</dbReference>
<feature type="transmembrane region" description="Helical" evidence="6">
    <location>
        <begin position="12"/>
        <end position="32"/>
    </location>
</feature>
<dbReference type="GO" id="GO:0016020">
    <property type="term" value="C:membrane"/>
    <property type="evidence" value="ECO:0007669"/>
    <property type="project" value="UniProtKB-SubCell"/>
</dbReference>
<proteinExistence type="inferred from homology"/>
<organism evidence="7">
    <name type="scientific">Ostreococcus sp. 'lucimarinus'</name>
    <dbReference type="NCBI Taxonomy" id="242159"/>
    <lineage>
        <taxon>Eukaryota</taxon>
        <taxon>Viridiplantae</taxon>
        <taxon>Chlorophyta</taxon>
        <taxon>Mamiellophyceae</taxon>
        <taxon>Mamiellales</taxon>
        <taxon>Bathycoccaceae</taxon>
        <taxon>Ostreococcus</taxon>
    </lineage>
</organism>
<feature type="transmembrane region" description="Helical" evidence="6">
    <location>
        <begin position="173"/>
        <end position="190"/>
    </location>
</feature>
<evidence type="ECO:0000256" key="5">
    <source>
        <dbReference type="ARBA" id="ARBA00023136"/>
    </source>
</evidence>
<name>A0A7R9T131_9CHLO</name>
<feature type="transmembrane region" description="Helical" evidence="6">
    <location>
        <begin position="73"/>
        <end position="93"/>
    </location>
</feature>
<reference evidence="7" key="1">
    <citation type="submission" date="2021-01" db="EMBL/GenBank/DDBJ databases">
        <authorList>
            <person name="Corre E."/>
            <person name="Pelletier E."/>
            <person name="Niang G."/>
            <person name="Scheremetjew M."/>
            <person name="Finn R."/>
            <person name="Kale V."/>
            <person name="Holt S."/>
            <person name="Cochrane G."/>
            <person name="Meng A."/>
            <person name="Brown T."/>
            <person name="Cohen L."/>
        </authorList>
    </citation>
    <scope>NUCLEOTIDE SEQUENCE</scope>
    <source>
        <strain evidence="7">Clade-A-BCC118000</strain>
    </source>
</reference>
<keyword evidence="4 6" id="KW-1133">Transmembrane helix</keyword>
<dbReference type="PANTHER" id="PTHR10361">
    <property type="entry name" value="SODIUM-BILE ACID COTRANSPORTER"/>
    <property type="match status" value="1"/>
</dbReference>
<dbReference type="InterPro" id="IPR038770">
    <property type="entry name" value="Na+/solute_symporter_sf"/>
</dbReference>
<sequence>MAVSGGLGSWAAIVGNVLLFALVLGLAVTVEFEAFKKSLRSRGLVIGVFSQFVFLPLFGFTMARTLLWDQPALGIPLIITTSSPGGSYSNWWTSLFNADLSLSVAMTTVSSILSVGFLPLNLYMYTEGAYPNGTNVRMKWGGLFVSISMVISGIVLGLFLGRRAPKARAPLNFVGNVCGVLLVLLGFFFSSNSSAPIWDREWKFYVALIVPCVAGLVVSLGFAKLTRLDMPQALAVAIEVCYQNTAISLAVILSSFEDDPSCASSAGSACNIVGVASGVPTFYQFVQVFSLGILCLLAWKSGWTYAPKGTPLLTAISKSFQPTHRDPGAFREVDLDRSEEMSEMPREVENV</sequence>
<dbReference type="InterPro" id="IPR002657">
    <property type="entry name" value="BilAc:Na_symport/Acr3"/>
</dbReference>
<evidence type="ECO:0000313" key="7">
    <source>
        <dbReference type="EMBL" id="CAD8221373.1"/>
    </source>
</evidence>
<comment type="similarity">
    <text evidence="2">Belongs to the bile acid:sodium symporter (BASS) (TC 2.A.28) family.</text>
</comment>